<evidence type="ECO:0000256" key="4">
    <source>
        <dbReference type="ARBA" id="ARBA00048741"/>
    </source>
</evidence>
<dbReference type="Pfam" id="PF00733">
    <property type="entry name" value="Asn_synthase"/>
    <property type="match status" value="1"/>
</dbReference>
<evidence type="ECO:0000256" key="3">
    <source>
        <dbReference type="ARBA" id="ARBA00012737"/>
    </source>
</evidence>
<dbReference type="AlphaFoldDB" id="L8BA78"/>
<dbReference type="GO" id="GO:0004066">
    <property type="term" value="F:asparagine synthase (glutamine-hydrolyzing) activity"/>
    <property type="evidence" value="ECO:0007669"/>
    <property type="project" value="UniProtKB-EC"/>
</dbReference>
<proteinExistence type="inferred from homology"/>
<comment type="catalytic activity">
    <reaction evidence="4">
        <text>L-aspartate + L-glutamine + ATP + H2O = L-asparagine + L-glutamate + AMP + diphosphate + H(+)</text>
        <dbReference type="Rhea" id="RHEA:12228"/>
        <dbReference type="ChEBI" id="CHEBI:15377"/>
        <dbReference type="ChEBI" id="CHEBI:15378"/>
        <dbReference type="ChEBI" id="CHEBI:29985"/>
        <dbReference type="ChEBI" id="CHEBI:29991"/>
        <dbReference type="ChEBI" id="CHEBI:30616"/>
        <dbReference type="ChEBI" id="CHEBI:33019"/>
        <dbReference type="ChEBI" id="CHEBI:58048"/>
        <dbReference type="ChEBI" id="CHEBI:58359"/>
        <dbReference type="ChEBI" id="CHEBI:456215"/>
        <dbReference type="EC" id="6.3.5.4"/>
    </reaction>
</comment>
<comment type="pathway">
    <text evidence="1">Amino-acid biosynthesis; L-asparagine biosynthesis; L-asparagine from L-aspartate (L-Gln route): step 1/1.</text>
</comment>
<dbReference type="EC" id="6.3.5.4" evidence="3"/>
<evidence type="ECO:0000259" key="5">
    <source>
        <dbReference type="Pfam" id="PF00733"/>
    </source>
</evidence>
<evidence type="ECO:0000256" key="2">
    <source>
        <dbReference type="ARBA" id="ARBA00005752"/>
    </source>
</evidence>
<comment type="similarity">
    <text evidence="2">Belongs to the asparagine synthetase family.</text>
</comment>
<reference evidence="6" key="1">
    <citation type="submission" date="2012-02" db="EMBL/GenBank/DDBJ databases">
        <authorList>
            <person name="Genoscope - CEA"/>
        </authorList>
    </citation>
    <scope>NUCLEOTIDE SEQUENCE</scope>
    <source>
        <strain evidence="6">S1</strain>
    </source>
</reference>
<feature type="domain" description="Asparagine synthetase" evidence="5">
    <location>
        <begin position="150"/>
        <end position="510"/>
    </location>
</feature>
<name>L8BA78_RUBGE</name>
<dbReference type="PIRSF" id="PIRSF001589">
    <property type="entry name" value="Asn_synthetase_glu-h"/>
    <property type="match status" value="1"/>
</dbReference>
<dbReference type="InterPro" id="IPR014729">
    <property type="entry name" value="Rossmann-like_a/b/a_fold"/>
</dbReference>
<dbReference type="GO" id="GO:0006529">
    <property type="term" value="P:asparagine biosynthetic process"/>
    <property type="evidence" value="ECO:0007669"/>
    <property type="project" value="InterPro"/>
</dbReference>
<dbReference type="PANTHER" id="PTHR43284">
    <property type="entry name" value="ASPARAGINE SYNTHETASE (GLUTAMINE-HYDROLYZING)"/>
    <property type="match status" value="1"/>
</dbReference>
<accession>L8BA78</accession>
<organism evidence="6">
    <name type="scientific">Rubrivivax gelatinosus S1</name>
    <dbReference type="NCBI Taxonomy" id="1138313"/>
    <lineage>
        <taxon>Bacteria</taxon>
        <taxon>Pseudomonadati</taxon>
        <taxon>Pseudomonadota</taxon>
        <taxon>Betaproteobacteria</taxon>
        <taxon>Burkholderiales</taxon>
        <taxon>Sphaerotilaceae</taxon>
        <taxon>Rubrivivax</taxon>
    </lineage>
</organism>
<dbReference type="Gene3D" id="3.40.50.620">
    <property type="entry name" value="HUPs"/>
    <property type="match status" value="1"/>
</dbReference>
<sequence length="517" mass="56172">MTCAEPPGICAEYERDTRAIADSSARLLGPEATAGDLDGVHAARLAGGGLVRLYRAPSGLATLFYRADACGLGDTGGVLAPLGRGRIDRQGLLEYLRFGDIVAPRTIAAGVRAVEPGHRVTVGAGAPRSEALAWGDEERPKSFEDAVARLDRLLSASVRQRLLGAGRPAAFLSGGVDSALLCAVAARTRPDLVAVTVGFDGEGFDETPVAARIATHLGLRHEVLRFSREALVGALERVARESDQPSADPSTPATLLAFEHCRARYDAVLDGSGADEALGAVPPRHVRLAAGVFSQLPRGLRLAIAGLSRRAGRLAAYRPLVDFDHPADTMLRWRCFTRAEIESLVSGPVSFEDSAYYRRFAALRHGDLEGCYSALQDLMPLDRVSQALRATGVPLRLPFYDPRVQALLRDLPKAWRHQPGDSKRVLRALLEREVPRVLWDQPKHGFNFPLEDFLRGADAALVREHLGPSRWAAYGLLEPDGVQHLARRFLEGDSALTFRVWSLVVLGSWLDQHPELR</sequence>
<dbReference type="InterPro" id="IPR001962">
    <property type="entry name" value="Asn_synthase"/>
</dbReference>
<reference evidence="6" key="2">
    <citation type="submission" date="2013-02" db="EMBL/GenBank/DDBJ databases">
        <title>EmbRS an orphan two-component system to save Rubrivivax gelatinosus from drowning.</title>
        <authorList>
            <person name="Steunou A."/>
            <person name="Liotenberg S."/>
            <person name="Soler M."/>
            <person name="Briandet R."/>
            <person name="Barbe V."/>
            <person name="Astier C."/>
            <person name="Ouchane S."/>
        </authorList>
    </citation>
    <scope>NUCLEOTIDE SEQUENCE</scope>
    <source>
        <strain evidence="6">S1</strain>
    </source>
</reference>
<dbReference type="GO" id="GO:0005829">
    <property type="term" value="C:cytosol"/>
    <property type="evidence" value="ECO:0007669"/>
    <property type="project" value="TreeGrafter"/>
</dbReference>
<evidence type="ECO:0000256" key="1">
    <source>
        <dbReference type="ARBA" id="ARBA00005187"/>
    </source>
</evidence>
<dbReference type="CDD" id="cd01991">
    <property type="entry name" value="Asn_synthase_B_C"/>
    <property type="match status" value="1"/>
</dbReference>
<gene>
    <name evidence="6" type="ORF">RGS1_10423</name>
</gene>
<dbReference type="SUPFAM" id="SSF52402">
    <property type="entry name" value="Adenine nucleotide alpha hydrolases-like"/>
    <property type="match status" value="1"/>
</dbReference>
<dbReference type="InterPro" id="IPR051786">
    <property type="entry name" value="ASN_synthetase/amidase"/>
</dbReference>
<dbReference type="EMBL" id="FO082879">
    <property type="protein sequence ID" value="CCF78718.1"/>
    <property type="molecule type" value="Genomic_DNA"/>
</dbReference>
<dbReference type="InterPro" id="IPR006426">
    <property type="entry name" value="Asn_synth_AEB"/>
</dbReference>
<evidence type="ECO:0000313" key="6">
    <source>
        <dbReference type="EMBL" id="CCF78718.1"/>
    </source>
</evidence>
<dbReference type="PANTHER" id="PTHR43284:SF1">
    <property type="entry name" value="ASPARAGINE SYNTHETASE"/>
    <property type="match status" value="1"/>
</dbReference>
<protein>
    <recommendedName>
        <fullName evidence="3">asparagine synthase (glutamine-hydrolyzing)</fullName>
        <ecNumber evidence="3">6.3.5.4</ecNumber>
    </recommendedName>
</protein>